<protein>
    <submittedName>
        <fullName evidence="2">Uncharacterized protein</fullName>
    </submittedName>
</protein>
<gene>
    <name evidence="2" type="ORF">LIER_15674</name>
</gene>
<feature type="region of interest" description="Disordered" evidence="1">
    <location>
        <begin position="231"/>
        <end position="361"/>
    </location>
</feature>
<proteinExistence type="predicted"/>
<feature type="compositionally biased region" description="Basic residues" evidence="1">
    <location>
        <begin position="262"/>
        <end position="272"/>
    </location>
</feature>
<dbReference type="EMBL" id="BAABME010003419">
    <property type="protein sequence ID" value="GAA0158727.1"/>
    <property type="molecule type" value="Genomic_DNA"/>
</dbReference>
<evidence type="ECO:0000313" key="3">
    <source>
        <dbReference type="Proteomes" id="UP001454036"/>
    </source>
</evidence>
<keyword evidence="3" id="KW-1185">Reference proteome</keyword>
<feature type="region of interest" description="Disordered" evidence="1">
    <location>
        <begin position="24"/>
        <end position="50"/>
    </location>
</feature>
<feature type="compositionally biased region" description="Basic and acidic residues" evidence="1">
    <location>
        <begin position="273"/>
        <end position="322"/>
    </location>
</feature>
<comment type="caution">
    <text evidence="2">The sequence shown here is derived from an EMBL/GenBank/DDBJ whole genome shotgun (WGS) entry which is preliminary data.</text>
</comment>
<organism evidence="2 3">
    <name type="scientific">Lithospermum erythrorhizon</name>
    <name type="common">Purple gromwell</name>
    <name type="synonym">Lithospermum officinale var. erythrorhizon</name>
    <dbReference type="NCBI Taxonomy" id="34254"/>
    <lineage>
        <taxon>Eukaryota</taxon>
        <taxon>Viridiplantae</taxon>
        <taxon>Streptophyta</taxon>
        <taxon>Embryophyta</taxon>
        <taxon>Tracheophyta</taxon>
        <taxon>Spermatophyta</taxon>
        <taxon>Magnoliopsida</taxon>
        <taxon>eudicotyledons</taxon>
        <taxon>Gunneridae</taxon>
        <taxon>Pentapetalae</taxon>
        <taxon>asterids</taxon>
        <taxon>lamiids</taxon>
        <taxon>Boraginales</taxon>
        <taxon>Boraginaceae</taxon>
        <taxon>Boraginoideae</taxon>
        <taxon>Lithospermeae</taxon>
        <taxon>Lithospermum</taxon>
    </lineage>
</organism>
<evidence type="ECO:0000313" key="2">
    <source>
        <dbReference type="EMBL" id="GAA0158727.1"/>
    </source>
</evidence>
<dbReference type="AlphaFoldDB" id="A0AAV3Q936"/>
<feature type="compositionally biased region" description="Acidic residues" evidence="1">
    <location>
        <begin position="241"/>
        <end position="257"/>
    </location>
</feature>
<reference evidence="2 3" key="1">
    <citation type="submission" date="2024-01" db="EMBL/GenBank/DDBJ databases">
        <title>The complete chloroplast genome sequence of Lithospermum erythrorhizon: insights into the phylogenetic relationship among Boraginaceae species and the maternal lineages of purple gromwells.</title>
        <authorList>
            <person name="Okada T."/>
            <person name="Watanabe K."/>
        </authorList>
    </citation>
    <scope>NUCLEOTIDE SEQUENCE [LARGE SCALE GENOMIC DNA]</scope>
</reference>
<sequence length="361" mass="39924">MRSGVVTKCCNWWKESRCSQKTAQNVKGQRKSKIKGGKGEGSITTATTRRSRVEEPVFTYSHHEYTTNCYYKRYGTPTTNSFFCHGSIISIENPRPEVEGRDDDVGGDGSHSAIPTEEDVIGEEIYPIVEGRVGDSSYAETGDVPNLSKHIVAPSAADLMAKIVEPSNFSESVVDVDAVERPSADDLMETVTPSVGDIAMEDAEGMESTNIPRAAGIEDLIAEVDDVVTPTTIDTSPEVNDLLEEREEPIVVEEIPEDAGREKKKSKKRKHKSGAEKRDVDVREPSELKNKLSMEERTAKRAMRAERKASKATEKVVEREVADNDVQEVGEEQTAKEQVPGDVRPIAEEQKEEAQRQVEAE</sequence>
<evidence type="ECO:0000256" key="1">
    <source>
        <dbReference type="SAM" id="MobiDB-lite"/>
    </source>
</evidence>
<feature type="compositionally biased region" description="Basic and acidic residues" evidence="1">
    <location>
        <begin position="345"/>
        <end position="361"/>
    </location>
</feature>
<accession>A0AAV3Q936</accession>
<feature type="region of interest" description="Disordered" evidence="1">
    <location>
        <begin position="94"/>
        <end position="114"/>
    </location>
</feature>
<dbReference type="Proteomes" id="UP001454036">
    <property type="component" value="Unassembled WGS sequence"/>
</dbReference>
<name>A0AAV3Q936_LITER</name>